<accession>A0A0A0UWD2</accession>
<dbReference type="AlphaFoldDB" id="A0A0A0UWD2"/>
<organism evidence="3">
    <name type="scientific">Bifidobacterium breve</name>
    <dbReference type="NCBI Taxonomy" id="1685"/>
    <lineage>
        <taxon>Bacteria</taxon>
        <taxon>Bacillati</taxon>
        <taxon>Actinomycetota</taxon>
        <taxon>Actinomycetes</taxon>
        <taxon>Bifidobacteriales</taxon>
        <taxon>Bifidobacteriaceae</taxon>
        <taxon>Bifidobacterium</taxon>
    </lineage>
</organism>
<keyword evidence="2" id="KW-0472">Membrane</keyword>
<dbReference type="RefSeq" id="WP_052791092.1">
    <property type="nucleotide sequence ID" value="NZ_JASPDM010000022.1"/>
</dbReference>
<feature type="transmembrane region" description="Helical" evidence="2">
    <location>
        <begin position="37"/>
        <end position="56"/>
    </location>
</feature>
<keyword evidence="2" id="KW-1133">Transmembrane helix</keyword>
<proteinExistence type="predicted"/>
<evidence type="ECO:0000256" key="1">
    <source>
        <dbReference type="SAM" id="MobiDB-lite"/>
    </source>
</evidence>
<feature type="compositionally biased region" description="Polar residues" evidence="1">
    <location>
        <begin position="283"/>
        <end position="301"/>
    </location>
</feature>
<evidence type="ECO:0000313" key="3">
    <source>
        <dbReference type="EMBL" id="AIW55104.1"/>
    </source>
</evidence>
<name>A0A0A0UWD2_BIFBR</name>
<feature type="region of interest" description="Disordered" evidence="1">
    <location>
        <begin position="282"/>
        <end position="301"/>
    </location>
</feature>
<sequence>MARKHAVAESPMDIDEDQRKHQVEFDAMKQAAKNTRWWKVLITVFLLAGIIAPIISVRAISTLQSMGDTLSAKYKEISGDKPGKQAALTAVNKWLDGNKGPFRDGTSNLIWDTAEKVGSSDADTGNGKEHTDYWAHQFSFTNLADGSTRDVTQLVSLKNGVATAMGSPTVLPMKAIGSGNSQSYNPSGYSRVDQAASFQNVVNAWAKAYTGKDANAFTVLVGDPNSEHVYQPASIGAFKSAAVNWLVECDKNGKPIDKDKSSDTPEYGAASISITFEPYAKTQDVSDNGSEAQTNDGSSSSMNITVLVKNPMAGSAKIIDWGADGSIQTLSPFANALDKSSVTTSTGDEEDSASSADSQSSAGSDNGSNTTDTANGADSSGADASATDGSSSDSSTPSN</sequence>
<feature type="region of interest" description="Disordered" evidence="1">
    <location>
        <begin position="340"/>
        <end position="399"/>
    </location>
</feature>
<gene>
    <name evidence="3" type="ORF">B7017_p0051</name>
</gene>
<keyword evidence="2" id="KW-0812">Transmembrane</keyword>
<geneLocation type="plasmid" evidence="3">
    <name>megaplasmid pMP7017</name>
</geneLocation>
<feature type="compositionally biased region" description="Low complexity" evidence="1">
    <location>
        <begin position="353"/>
        <end position="399"/>
    </location>
</feature>
<dbReference type="EMBL" id="KM406416">
    <property type="protein sequence ID" value="AIW55104.1"/>
    <property type="molecule type" value="Genomic_DNA"/>
</dbReference>
<keyword evidence="3" id="KW-0614">Plasmid</keyword>
<evidence type="ECO:0000256" key="2">
    <source>
        <dbReference type="SAM" id="Phobius"/>
    </source>
</evidence>
<protein>
    <submittedName>
        <fullName evidence="3">Uncharacterized protein</fullName>
    </submittedName>
</protein>
<reference evidence="3" key="1">
    <citation type="journal article" date="2015" name="Appl. Environ. Microbiol.">
        <title>Discovery of a conjugative megaplasmid in Bifidobacterium breve.</title>
        <authorList>
            <person name="Bottacini F."/>
            <person name="O'Connell Motherway M."/>
            <person name="Casey E."/>
            <person name="McDonnell B."/>
            <person name="Mahony J."/>
            <person name="Ventura M."/>
            <person name="van Sinderen D."/>
        </authorList>
    </citation>
    <scope>NUCLEOTIDE SEQUENCE</scope>
    <source>
        <strain evidence="3">JCM 7017</strain>
        <plasmid evidence="3">megaplasmid pMP7017</plasmid>
    </source>
</reference>